<feature type="transmembrane region" description="Helical" evidence="1">
    <location>
        <begin position="220"/>
        <end position="237"/>
    </location>
</feature>
<feature type="transmembrane region" description="Helical" evidence="1">
    <location>
        <begin position="126"/>
        <end position="150"/>
    </location>
</feature>
<keyword evidence="1" id="KW-0472">Membrane</keyword>
<feature type="transmembrane region" description="Helical" evidence="1">
    <location>
        <begin position="31"/>
        <end position="54"/>
    </location>
</feature>
<keyword evidence="3" id="KW-1185">Reference proteome</keyword>
<dbReference type="EMBL" id="JAGPUO010000016">
    <property type="protein sequence ID" value="KAG5657768.1"/>
    <property type="molecule type" value="Genomic_DNA"/>
</dbReference>
<proteinExistence type="predicted"/>
<comment type="caution">
    <text evidence="2">The sequence shown here is derived from an EMBL/GenBank/DDBJ whole genome shotgun (WGS) entry which is preliminary data.</text>
</comment>
<protein>
    <recommendedName>
        <fullName evidence="4">Integral membrane protein</fullName>
    </recommendedName>
</protein>
<evidence type="ECO:0000256" key="1">
    <source>
        <dbReference type="SAM" id="Phobius"/>
    </source>
</evidence>
<gene>
    <name evidence="2" type="ORF">KAF25_007801</name>
</gene>
<keyword evidence="1" id="KW-1133">Transmembrane helix</keyword>
<keyword evidence="1" id="KW-0812">Transmembrane</keyword>
<name>A0A9P7H0K4_9HYPO</name>
<dbReference type="Proteomes" id="UP000782241">
    <property type="component" value="Unassembled WGS sequence"/>
</dbReference>
<sequence length="376" mass="41516">MHSGDHVDTTTTGPQIDDDRTFSMEPVYYELSWSILSTIGIANVLFGLMVAGITSFGPVSIVPIVTSAAGAIANGLCYYAFYDKSNTATTQAVASVFADILWLVQEAGLSFYSYIILSRVLRGRQWIIFAVSYWSMIVSVSAIRFVIAAVRARRIIQGIDDDQSLINHLHMGYFILIALLECLSSFFLLRVFGSAKSTSLSAAIKAGLFRYLMRSTEVRLALLAILGIIRAVTYSFQNSQQMATNLASQIDRFAYAMECMFPVMMIIDILASKVVFHNQVYGSSGHSRHQLGGYVRRQFPGAGGDIVLTTQQGENIVEVRGGESIGDRTSSQERIIGRRDQRNPSPDIDMDEMDHKQIGISKTVAFEVHSTENGVR</sequence>
<feature type="transmembrane region" description="Helical" evidence="1">
    <location>
        <begin position="170"/>
        <end position="189"/>
    </location>
</feature>
<reference evidence="2" key="1">
    <citation type="submission" date="2021-04" db="EMBL/GenBank/DDBJ databases">
        <title>Draft genome of Fusarium avenaceum strain F156N33, isolated from an atmospheric sample in Virginia.</title>
        <authorList>
            <person name="Yang S."/>
            <person name="Vinatzer B.A."/>
            <person name="Coleman J."/>
        </authorList>
    </citation>
    <scope>NUCLEOTIDE SEQUENCE</scope>
    <source>
        <strain evidence="2">F156N33</strain>
    </source>
</reference>
<evidence type="ECO:0000313" key="3">
    <source>
        <dbReference type="Proteomes" id="UP000782241"/>
    </source>
</evidence>
<accession>A0A9P7H0K4</accession>
<dbReference type="AlphaFoldDB" id="A0A9P7H0K4"/>
<feature type="transmembrane region" description="Helical" evidence="1">
    <location>
        <begin position="61"/>
        <end position="81"/>
    </location>
</feature>
<evidence type="ECO:0008006" key="4">
    <source>
        <dbReference type="Google" id="ProtNLM"/>
    </source>
</evidence>
<evidence type="ECO:0000313" key="2">
    <source>
        <dbReference type="EMBL" id="KAG5657768.1"/>
    </source>
</evidence>
<organism evidence="2 3">
    <name type="scientific">Fusarium avenaceum</name>
    <dbReference type="NCBI Taxonomy" id="40199"/>
    <lineage>
        <taxon>Eukaryota</taxon>
        <taxon>Fungi</taxon>
        <taxon>Dikarya</taxon>
        <taxon>Ascomycota</taxon>
        <taxon>Pezizomycotina</taxon>
        <taxon>Sordariomycetes</taxon>
        <taxon>Hypocreomycetidae</taxon>
        <taxon>Hypocreales</taxon>
        <taxon>Nectriaceae</taxon>
        <taxon>Fusarium</taxon>
        <taxon>Fusarium tricinctum species complex</taxon>
    </lineage>
</organism>
<feature type="transmembrane region" description="Helical" evidence="1">
    <location>
        <begin position="93"/>
        <end position="114"/>
    </location>
</feature>
<feature type="transmembrane region" description="Helical" evidence="1">
    <location>
        <begin position="253"/>
        <end position="271"/>
    </location>
</feature>